<evidence type="ECO:0000256" key="5">
    <source>
        <dbReference type="ARBA" id="ARBA00022741"/>
    </source>
</evidence>
<dbReference type="Proteomes" id="UP000191024">
    <property type="component" value="Chromosome F"/>
</dbReference>
<accession>A0A1G4JZE8</accession>
<gene>
    <name evidence="15" type="ORF">LAMI_0F07052G</name>
</gene>
<evidence type="ECO:0000256" key="11">
    <source>
        <dbReference type="RuleBase" id="RU363037"/>
    </source>
</evidence>
<dbReference type="Pfam" id="PF00749">
    <property type="entry name" value="tRNA-synt_1c"/>
    <property type="match status" value="1"/>
</dbReference>
<dbReference type="Gene3D" id="3.40.50.620">
    <property type="entry name" value="HUPs"/>
    <property type="match status" value="1"/>
</dbReference>
<evidence type="ECO:0000256" key="3">
    <source>
        <dbReference type="ARBA" id="ARBA00012835"/>
    </source>
</evidence>
<evidence type="ECO:0000313" key="15">
    <source>
        <dbReference type="EMBL" id="SCU96587.1"/>
    </source>
</evidence>
<keyword evidence="16" id="KW-1185">Reference proteome</keyword>
<name>A0A1G4JZE8_9SACH</name>
<dbReference type="SUPFAM" id="SSF52374">
    <property type="entry name" value="Nucleotidylyl transferase"/>
    <property type="match status" value="1"/>
</dbReference>
<dbReference type="GO" id="GO:0008270">
    <property type="term" value="F:zinc ion binding"/>
    <property type="evidence" value="ECO:0007669"/>
    <property type="project" value="InterPro"/>
</dbReference>
<dbReference type="GO" id="GO:0000049">
    <property type="term" value="F:tRNA binding"/>
    <property type="evidence" value="ECO:0007669"/>
    <property type="project" value="InterPro"/>
</dbReference>
<dbReference type="FunFam" id="3.40.50.620:FF:000045">
    <property type="entry name" value="Glutamate--tRNA ligase, mitochondrial"/>
    <property type="match status" value="1"/>
</dbReference>
<dbReference type="InterPro" id="IPR033910">
    <property type="entry name" value="GluRS_core"/>
</dbReference>
<keyword evidence="7 11" id="KW-0648">Protein biosynthesis</keyword>
<dbReference type="InterPro" id="IPR014729">
    <property type="entry name" value="Rossmann-like_a/b/a_fold"/>
</dbReference>
<dbReference type="NCBIfam" id="TIGR00464">
    <property type="entry name" value="gltX_bact"/>
    <property type="match status" value="1"/>
</dbReference>
<evidence type="ECO:0000256" key="6">
    <source>
        <dbReference type="ARBA" id="ARBA00022840"/>
    </source>
</evidence>
<dbReference type="InterPro" id="IPR004527">
    <property type="entry name" value="Glu-tRNA-ligase_bac/mito"/>
</dbReference>
<feature type="domain" description="Aminoacyl-tRNA synthetase class I anticodon-binding" evidence="14">
    <location>
        <begin position="398"/>
        <end position="533"/>
    </location>
</feature>
<dbReference type="InterPro" id="IPR045462">
    <property type="entry name" value="aa-tRNA-synth_I_cd-bd"/>
</dbReference>
<comment type="similarity">
    <text evidence="2">Belongs to the class-I aminoacyl-tRNA synthetase family. Glutamate--tRNA ligase type 1 subfamily.</text>
</comment>
<dbReference type="Gene3D" id="1.10.10.350">
    <property type="match status" value="1"/>
</dbReference>
<dbReference type="GO" id="GO:0005739">
    <property type="term" value="C:mitochondrion"/>
    <property type="evidence" value="ECO:0007669"/>
    <property type="project" value="UniProtKB-SubCell"/>
</dbReference>
<dbReference type="InterPro" id="IPR020058">
    <property type="entry name" value="Glu/Gln-tRNA-synth_Ib_cat-dom"/>
</dbReference>
<feature type="region of interest" description="Disordered" evidence="12">
    <location>
        <begin position="32"/>
        <end position="51"/>
    </location>
</feature>
<dbReference type="PANTHER" id="PTHR43311">
    <property type="entry name" value="GLUTAMATE--TRNA LIGASE"/>
    <property type="match status" value="1"/>
</dbReference>
<feature type="domain" description="Glutamyl/glutaminyl-tRNA synthetase class Ib catalytic" evidence="13">
    <location>
        <begin position="47"/>
        <end position="374"/>
    </location>
</feature>
<keyword evidence="8 11" id="KW-0030">Aminoacyl-tRNA synthetase</keyword>
<keyword evidence="6 11" id="KW-0067">ATP-binding</keyword>
<evidence type="ECO:0000256" key="7">
    <source>
        <dbReference type="ARBA" id="ARBA00022917"/>
    </source>
</evidence>
<dbReference type="PANTHER" id="PTHR43311:SF2">
    <property type="entry name" value="GLUTAMATE--TRNA LIGASE, MITOCHONDRIAL-RELATED"/>
    <property type="match status" value="1"/>
</dbReference>
<dbReference type="GO" id="GO:0006424">
    <property type="term" value="P:glutamyl-tRNA aminoacylation"/>
    <property type="evidence" value="ECO:0007669"/>
    <property type="project" value="InterPro"/>
</dbReference>
<comment type="subcellular location">
    <subcellularLocation>
        <location evidence="1">Mitochondrion</location>
    </subcellularLocation>
</comment>
<dbReference type="OrthoDB" id="428822at2759"/>
<evidence type="ECO:0000259" key="13">
    <source>
        <dbReference type="Pfam" id="PF00749"/>
    </source>
</evidence>
<proteinExistence type="inferred from homology"/>
<evidence type="ECO:0000259" key="14">
    <source>
        <dbReference type="Pfam" id="PF19269"/>
    </source>
</evidence>
<protein>
    <recommendedName>
        <fullName evidence="10">Glutamate--tRNA ligase, mitochondrial</fullName>
        <ecNumber evidence="3">6.1.1.17</ecNumber>
    </recommendedName>
    <alternativeName>
        <fullName evidence="9">Glutamyl-tRNA synthetase</fullName>
    </alternativeName>
</protein>
<dbReference type="STRING" id="1230905.A0A1G4JZE8"/>
<keyword evidence="5 11" id="KW-0547">Nucleotide-binding</keyword>
<dbReference type="PRINTS" id="PR00987">
    <property type="entry name" value="TRNASYNTHGLU"/>
</dbReference>
<keyword evidence="4 11" id="KW-0436">Ligase</keyword>
<dbReference type="EMBL" id="LT598467">
    <property type="protein sequence ID" value="SCU96587.1"/>
    <property type="molecule type" value="Genomic_DNA"/>
</dbReference>
<dbReference type="GO" id="GO:0004818">
    <property type="term" value="F:glutamate-tRNA ligase activity"/>
    <property type="evidence" value="ECO:0007669"/>
    <property type="project" value="UniProtKB-EC"/>
</dbReference>
<dbReference type="InterPro" id="IPR049940">
    <property type="entry name" value="GluQ/Sye"/>
</dbReference>
<dbReference type="AlphaFoldDB" id="A0A1G4JZE8"/>
<dbReference type="SUPFAM" id="SSF48163">
    <property type="entry name" value="An anticodon-binding domain of class I aminoacyl-tRNA synthetases"/>
    <property type="match status" value="1"/>
</dbReference>
<evidence type="ECO:0000256" key="2">
    <source>
        <dbReference type="ARBA" id="ARBA00007894"/>
    </source>
</evidence>
<dbReference type="CDD" id="cd00808">
    <property type="entry name" value="GluRS_core"/>
    <property type="match status" value="1"/>
</dbReference>
<dbReference type="InterPro" id="IPR008925">
    <property type="entry name" value="aa_tRNA-synth_I_cd-bd_sf"/>
</dbReference>
<sequence>MYIIRCQRWDRRWNSSLRNLLRNSLSESRSLLSKKPTHDLQPTEPARTRFAPSPTGLLHIGSLRTALYNYLLAKSTGGQFLLRLEDTDQKRLVPGAEKNIYDSLRWCGISYDEGPGVKDDGLGPFRQSDRAEIYKKYIDQLLETGHAYRCFCPKERLEDLRKSAQLMVPPTTASYDRHCSRIADDMVQKQLRESRPFTIRMRSPKIYPPFHDLLHGEIDIQMQTNANDVRYDDPILMKSDGLPTYHFANVVDDHLMGITHVIRGEEWLPSTPKHIALYEAFGWQPPKFIHIPLLTSMSDKKLSKRRGDADVLALKQKGVLPEALVNFCVLFGWSPPRNLAAKNHECFTLQELVSVFNIDHLTKGNAKVDESKLWFFNKHYLSRRLETETGFNQMLGALYELLLPEFPELDLYYLTKVLRAVGHSLESLNSFSDNFYYLLTKPRFRDNIYVRDFLQNQDLAQVLQVLEKLQGHLNEDKIQEQLASASNQLKIPKKVVFETTRFALTGSLPGVKIQTIVSLLGSSESNERFKEAIELLKIGELSPTPV</sequence>
<evidence type="ECO:0000256" key="8">
    <source>
        <dbReference type="ARBA" id="ARBA00023146"/>
    </source>
</evidence>
<dbReference type="HAMAP" id="MF_00022">
    <property type="entry name" value="Glu_tRNA_synth_type1"/>
    <property type="match status" value="1"/>
</dbReference>
<dbReference type="InterPro" id="IPR020751">
    <property type="entry name" value="aa-tRNA-synth_I_codon-bd_sub2"/>
</dbReference>
<evidence type="ECO:0000256" key="1">
    <source>
        <dbReference type="ARBA" id="ARBA00004173"/>
    </source>
</evidence>
<dbReference type="GO" id="GO:0005524">
    <property type="term" value="F:ATP binding"/>
    <property type="evidence" value="ECO:0007669"/>
    <property type="project" value="UniProtKB-KW"/>
</dbReference>
<evidence type="ECO:0000256" key="4">
    <source>
        <dbReference type="ARBA" id="ARBA00022598"/>
    </source>
</evidence>
<evidence type="ECO:0000256" key="12">
    <source>
        <dbReference type="SAM" id="MobiDB-lite"/>
    </source>
</evidence>
<evidence type="ECO:0000313" key="16">
    <source>
        <dbReference type="Proteomes" id="UP000191024"/>
    </source>
</evidence>
<dbReference type="Pfam" id="PF19269">
    <property type="entry name" value="Anticodon_2"/>
    <property type="match status" value="1"/>
</dbReference>
<evidence type="ECO:0000256" key="9">
    <source>
        <dbReference type="ARBA" id="ARBA00030865"/>
    </source>
</evidence>
<dbReference type="EC" id="6.1.1.17" evidence="3"/>
<organism evidence="15 16">
    <name type="scientific">Lachancea mirantina</name>
    <dbReference type="NCBI Taxonomy" id="1230905"/>
    <lineage>
        <taxon>Eukaryota</taxon>
        <taxon>Fungi</taxon>
        <taxon>Dikarya</taxon>
        <taxon>Ascomycota</taxon>
        <taxon>Saccharomycotina</taxon>
        <taxon>Saccharomycetes</taxon>
        <taxon>Saccharomycetales</taxon>
        <taxon>Saccharomycetaceae</taxon>
        <taxon>Lachancea</taxon>
    </lineage>
</organism>
<dbReference type="InterPro" id="IPR000924">
    <property type="entry name" value="Glu/Gln-tRNA-synth"/>
</dbReference>
<reference evidence="16" key="1">
    <citation type="submission" date="2016-03" db="EMBL/GenBank/DDBJ databases">
        <authorList>
            <person name="Devillers H."/>
        </authorList>
    </citation>
    <scope>NUCLEOTIDE SEQUENCE [LARGE SCALE GENOMIC DNA]</scope>
</reference>
<evidence type="ECO:0000256" key="10">
    <source>
        <dbReference type="ARBA" id="ARBA00072917"/>
    </source>
</evidence>